<dbReference type="PANTHER" id="PTHR34677:SF3">
    <property type="entry name" value="BACTERIAL IG-LIKE DOMAIN-CONTAINING PROTEIN"/>
    <property type="match status" value="1"/>
</dbReference>
<evidence type="ECO:0000256" key="2">
    <source>
        <dbReference type="SAM" id="MobiDB-lite"/>
    </source>
</evidence>
<feature type="compositionally biased region" description="Low complexity" evidence="2">
    <location>
        <begin position="759"/>
        <end position="782"/>
    </location>
</feature>
<accession>A0ABQ4M4W4</accession>
<gene>
    <name evidence="4" type="ORF">J42TS3_00810</name>
</gene>
<feature type="domain" description="SLH" evidence="3">
    <location>
        <begin position="984"/>
        <end position="1047"/>
    </location>
</feature>
<reference evidence="4 5" key="1">
    <citation type="submission" date="2021-03" db="EMBL/GenBank/DDBJ databases">
        <title>Antimicrobial resistance genes in bacteria isolated from Japanese honey, and their potential for conferring macrolide and lincosamide resistance in the American foulbrood pathogen Paenibacillus larvae.</title>
        <authorList>
            <person name="Okamoto M."/>
            <person name="Kumagai M."/>
            <person name="Kanamori H."/>
            <person name="Takamatsu D."/>
        </authorList>
    </citation>
    <scope>NUCLEOTIDE SEQUENCE [LARGE SCALE GENOMIC DNA]</scope>
    <source>
        <strain evidence="4 5">J42TS3</strain>
    </source>
</reference>
<dbReference type="EMBL" id="BOSL01000001">
    <property type="protein sequence ID" value="GIP51046.1"/>
    <property type="molecule type" value="Genomic_DNA"/>
</dbReference>
<dbReference type="InterPro" id="IPR044048">
    <property type="entry name" value="Big_12"/>
</dbReference>
<feature type="domain" description="SLH" evidence="3">
    <location>
        <begin position="923"/>
        <end position="983"/>
    </location>
</feature>
<dbReference type="InterPro" id="IPR001119">
    <property type="entry name" value="SLH_dom"/>
</dbReference>
<dbReference type="PROSITE" id="PS51272">
    <property type="entry name" value="SLH"/>
    <property type="match status" value="3"/>
</dbReference>
<organism evidence="4 5">
    <name type="scientific">Paenibacillus vini</name>
    <dbReference type="NCBI Taxonomy" id="1476024"/>
    <lineage>
        <taxon>Bacteria</taxon>
        <taxon>Bacillati</taxon>
        <taxon>Bacillota</taxon>
        <taxon>Bacilli</taxon>
        <taxon>Bacillales</taxon>
        <taxon>Paenibacillaceae</taxon>
        <taxon>Paenibacillus</taxon>
    </lineage>
</organism>
<keyword evidence="5" id="KW-1185">Reference proteome</keyword>
<name>A0ABQ4M4W4_9BACL</name>
<feature type="region of interest" description="Disordered" evidence="2">
    <location>
        <begin position="755"/>
        <end position="791"/>
    </location>
</feature>
<dbReference type="SUPFAM" id="SSF110296">
    <property type="entry name" value="Oligoxyloglucan reducing end-specific cellobiohydrolase"/>
    <property type="match status" value="1"/>
</dbReference>
<keyword evidence="1" id="KW-0732">Signal</keyword>
<sequence length="1106" mass="115535">MYFTKKTGVFLLIASILIGLTYFQPVNPAYASPLSASIDILNPLLKAGESSRVTITFSEQVTGFSKESITVPHGTLSEVTSDDGGMTWTATLTPADGISASNNVLTLDFRDIADLAGIKGIGTVDSSNYVVDTRRPAFASPISISNPSLNIGGSSTVTFYFTEEITGFTVDDITVSNGTLSEVTSSDGGMTWTATLTPAAGVSALYNVLTVHYSGVKNLAGNTGIGSAESTNYKVDTIRPSLASSIEISDVSLANGKASTVTFQFMEAIVGFTVDDITVPNGTLSSLSSSNGGMTWTATLMPDENVINPYNVLTLNYSGITDLAGNAGTGFVNSDNYEVDTIRPELAGPITLSDTNLKLGDTSTVTFQFTEAVTGFTVDDITVPNGTLSGLSSSDGIIWTATLTPNAHVNKPNNVLTLNYAGLADRAGNVGSGTAQSGNYEIYTTRPTAEIVVSDTSLTVGETSLVTITFSEMVTGFTNGDLAVMNGSLGTLTTADGGKTWTVTLTPNAHVEEMTNVITLDNSGVINSAGNAGTGRTDSNSYAVDTIRPTAEIVVPDTLITSGETPTVTITFSEAVKGFTNGNLAIPNGTLSEVTSSDGGKTWTALLTPDADTEEMTNVITLGNSDVTDVMGNAGTGTTTSNNYGVHTILPTAEIIVTDTSLTVGKTSLVTITFSEVVEGFTNDDLTVENGTLSPVTSSDGGKIWTAVLTPQGNVSSKVNFIKLQNQGVTNIAGNKGEGITQSNAYSVLTVTPAGGGATESSSPPAAASPPAASPASSVTSTNGNLTLPTGRAGTVSLRDEILISVPAGASLQELRLSVEKLSDLQGLLTKQEILASPVFEVLKNFPENFSKPIKLTLTFNRSILKADQTAAVFYYDEIKKIWVKVEGGKIEGDQITVEVDHLTKYAVLVVDINTEASVDDSPRDVLVRDISMHWAEGSIKQALSKGLVSGYPDGTFKPNASVTRAEFLLMLMNVINGDETVADPSFTDADEIGDWAKGAVSKALQAGIINGYADGSFRPNANITRAEMGVMVAKALDLPHAGNDYALFADHKEIPAWAKDSVTALKSLGILKGTSANKFNPAASTTRAEAVVVLMNMLEQLKKKS</sequence>
<evidence type="ECO:0000313" key="5">
    <source>
        <dbReference type="Proteomes" id="UP000679992"/>
    </source>
</evidence>
<dbReference type="Gene3D" id="2.60.40.1220">
    <property type="match status" value="1"/>
</dbReference>
<comment type="caution">
    <text evidence="4">The sequence shown here is derived from an EMBL/GenBank/DDBJ whole genome shotgun (WGS) entry which is preliminary data.</text>
</comment>
<dbReference type="Pfam" id="PF00395">
    <property type="entry name" value="SLH"/>
    <property type="match status" value="3"/>
</dbReference>
<dbReference type="Proteomes" id="UP000679992">
    <property type="component" value="Unassembled WGS sequence"/>
</dbReference>
<dbReference type="InterPro" id="IPR014755">
    <property type="entry name" value="Cu-Rt/internalin_Ig-like"/>
</dbReference>
<evidence type="ECO:0000259" key="3">
    <source>
        <dbReference type="PROSITE" id="PS51272"/>
    </source>
</evidence>
<evidence type="ECO:0000313" key="4">
    <source>
        <dbReference type="EMBL" id="GIP51046.1"/>
    </source>
</evidence>
<dbReference type="Pfam" id="PF19078">
    <property type="entry name" value="Big_12"/>
    <property type="match status" value="7"/>
</dbReference>
<evidence type="ECO:0000256" key="1">
    <source>
        <dbReference type="ARBA" id="ARBA00022729"/>
    </source>
</evidence>
<proteinExistence type="predicted"/>
<dbReference type="PANTHER" id="PTHR34677">
    <property type="match status" value="1"/>
</dbReference>
<protein>
    <recommendedName>
        <fullName evidence="3">SLH domain-containing protein</fullName>
    </recommendedName>
</protein>
<feature type="domain" description="SLH" evidence="3">
    <location>
        <begin position="1049"/>
        <end position="1106"/>
    </location>
</feature>
<dbReference type="RefSeq" id="WP_213653328.1">
    <property type="nucleotide sequence ID" value="NZ_BOSL01000001.1"/>
</dbReference>